<evidence type="ECO:0000313" key="4">
    <source>
        <dbReference type="Proteomes" id="UP000746747"/>
    </source>
</evidence>
<comment type="caution">
    <text evidence="3">The sequence shown here is derived from an EMBL/GenBank/DDBJ whole genome shotgun (WGS) entry which is preliminary data.</text>
</comment>
<keyword evidence="4" id="KW-1185">Reference proteome</keyword>
<keyword evidence="2" id="KW-1133">Transmembrane helix</keyword>
<evidence type="ECO:0000313" key="3">
    <source>
        <dbReference type="EMBL" id="CAG9533474.1"/>
    </source>
</evidence>
<feature type="region of interest" description="Disordered" evidence="1">
    <location>
        <begin position="1"/>
        <end position="25"/>
    </location>
</feature>
<dbReference type="EMBL" id="CAKAEH010001248">
    <property type="protein sequence ID" value="CAG9533474.1"/>
    <property type="molecule type" value="Genomic_DNA"/>
</dbReference>
<accession>A0A8J2M1I1</accession>
<organism evidence="3 4">
    <name type="scientific">Cercopithifilaria johnstoni</name>
    <dbReference type="NCBI Taxonomy" id="2874296"/>
    <lineage>
        <taxon>Eukaryota</taxon>
        <taxon>Metazoa</taxon>
        <taxon>Ecdysozoa</taxon>
        <taxon>Nematoda</taxon>
        <taxon>Chromadorea</taxon>
        <taxon>Rhabditida</taxon>
        <taxon>Spirurina</taxon>
        <taxon>Spiruromorpha</taxon>
        <taxon>Filarioidea</taxon>
        <taxon>Onchocercidae</taxon>
        <taxon>Cercopithifilaria</taxon>
    </lineage>
</organism>
<keyword evidence="2" id="KW-0472">Membrane</keyword>
<proteinExistence type="predicted"/>
<evidence type="ECO:0000256" key="2">
    <source>
        <dbReference type="SAM" id="Phobius"/>
    </source>
</evidence>
<protein>
    <submittedName>
        <fullName evidence="3">Uncharacterized protein</fullName>
    </submittedName>
</protein>
<gene>
    <name evidence="3" type="ORF">CJOHNSTONI_LOCUS3700</name>
</gene>
<reference evidence="3" key="1">
    <citation type="submission" date="2021-09" db="EMBL/GenBank/DDBJ databases">
        <authorList>
            <consortium name="Pathogen Informatics"/>
        </authorList>
    </citation>
    <scope>NUCLEOTIDE SEQUENCE</scope>
</reference>
<sequence>MPRRAKKSRREKPTRPETVGNEQKFRSRRMLRRMLRCNTRVLKRCGRIIAYSVTYGILIFVLLSVLYAIFTLTYISYQSFSQSFE</sequence>
<keyword evidence="2" id="KW-0812">Transmembrane</keyword>
<feature type="transmembrane region" description="Helical" evidence="2">
    <location>
        <begin position="48"/>
        <end position="75"/>
    </location>
</feature>
<evidence type="ECO:0000256" key="1">
    <source>
        <dbReference type="SAM" id="MobiDB-lite"/>
    </source>
</evidence>
<dbReference type="AlphaFoldDB" id="A0A8J2M1I1"/>
<feature type="compositionally biased region" description="Basic residues" evidence="1">
    <location>
        <begin position="1"/>
        <end position="12"/>
    </location>
</feature>
<name>A0A8J2M1I1_9BILA</name>
<dbReference type="Proteomes" id="UP000746747">
    <property type="component" value="Unassembled WGS sequence"/>
</dbReference>